<dbReference type="InterPro" id="IPR005511">
    <property type="entry name" value="SMP-30"/>
</dbReference>
<dbReference type="InterPro" id="IPR011042">
    <property type="entry name" value="6-blade_b-propeller_TolB-like"/>
</dbReference>
<sequence length="299" mass="32963">MSWDFIAVQGPFGGTSEGPAWDGESLLFTHIPESKIYRFNPKTSTTEVFRENTNCANGLMFDESGNLYACEGGGRRVVRYESDSTEVLAESYEGSRFNVPNDLAIDIQGRVWFTDPFYEGAGGPWSEDRSNKELDHDSVYRIDMTDGKSTAVSRVTEDTTRPNGLLFSLDYQTLYVAQSGRLPEEERQLRAYPVNSDGSLGSHEVIHDFGEHRGIDGMVLDADGNIVATAGYKAGGPGPLIYVFSASGEVLETHPTPFDRPTNCSFGGEDLSTLYVTTGDGFLLRAFTERQGRLNFPKI</sequence>
<accession>A0A381WYU6</accession>
<gene>
    <name evidence="3" type="ORF">METZ01_LOCUS110529</name>
</gene>
<dbReference type="EMBL" id="UINC01013329">
    <property type="protein sequence ID" value="SVA57675.1"/>
    <property type="molecule type" value="Genomic_DNA"/>
</dbReference>
<dbReference type="GO" id="GO:0016787">
    <property type="term" value="F:hydrolase activity"/>
    <property type="evidence" value="ECO:0007669"/>
    <property type="project" value="UniProtKB-KW"/>
</dbReference>
<dbReference type="PANTHER" id="PTHR47572">
    <property type="entry name" value="LIPOPROTEIN-RELATED"/>
    <property type="match status" value="1"/>
</dbReference>
<dbReference type="AlphaFoldDB" id="A0A381WYU6"/>
<dbReference type="SUPFAM" id="SSF63829">
    <property type="entry name" value="Calcium-dependent phosphotriesterase"/>
    <property type="match status" value="1"/>
</dbReference>
<dbReference type="PANTHER" id="PTHR47572:SF4">
    <property type="entry name" value="LACTONASE DRP35"/>
    <property type="match status" value="1"/>
</dbReference>
<feature type="domain" description="SMP-30/Gluconolactonase/LRE-like region" evidence="2">
    <location>
        <begin position="16"/>
        <end position="278"/>
    </location>
</feature>
<evidence type="ECO:0000259" key="2">
    <source>
        <dbReference type="Pfam" id="PF08450"/>
    </source>
</evidence>
<organism evidence="3">
    <name type="scientific">marine metagenome</name>
    <dbReference type="NCBI Taxonomy" id="408172"/>
    <lineage>
        <taxon>unclassified sequences</taxon>
        <taxon>metagenomes</taxon>
        <taxon>ecological metagenomes</taxon>
    </lineage>
</organism>
<name>A0A381WYU6_9ZZZZ</name>
<reference evidence="3" key="1">
    <citation type="submission" date="2018-05" db="EMBL/GenBank/DDBJ databases">
        <authorList>
            <person name="Lanie J.A."/>
            <person name="Ng W.-L."/>
            <person name="Kazmierczak K.M."/>
            <person name="Andrzejewski T.M."/>
            <person name="Davidsen T.M."/>
            <person name="Wayne K.J."/>
            <person name="Tettelin H."/>
            <person name="Glass J.I."/>
            <person name="Rusch D."/>
            <person name="Podicherti R."/>
            <person name="Tsui H.-C.T."/>
            <person name="Winkler M.E."/>
        </authorList>
    </citation>
    <scope>NUCLEOTIDE SEQUENCE</scope>
</reference>
<proteinExistence type="predicted"/>
<protein>
    <recommendedName>
        <fullName evidence="2">SMP-30/Gluconolactonase/LRE-like region domain-containing protein</fullName>
    </recommendedName>
</protein>
<dbReference type="PRINTS" id="PR01790">
    <property type="entry name" value="SMP30FAMILY"/>
</dbReference>
<evidence type="ECO:0000313" key="3">
    <source>
        <dbReference type="EMBL" id="SVA57675.1"/>
    </source>
</evidence>
<dbReference type="Gene3D" id="2.120.10.30">
    <property type="entry name" value="TolB, C-terminal domain"/>
    <property type="match status" value="1"/>
</dbReference>
<keyword evidence="1" id="KW-0378">Hydrolase</keyword>
<dbReference type="InterPro" id="IPR013658">
    <property type="entry name" value="SGL"/>
</dbReference>
<evidence type="ECO:0000256" key="1">
    <source>
        <dbReference type="ARBA" id="ARBA00022801"/>
    </source>
</evidence>
<dbReference type="Pfam" id="PF08450">
    <property type="entry name" value="SGL"/>
    <property type="match status" value="1"/>
</dbReference>
<dbReference type="InterPro" id="IPR051262">
    <property type="entry name" value="SMP-30/CGR1_Lactonase"/>
</dbReference>